<evidence type="ECO:0000259" key="3">
    <source>
        <dbReference type="SMART" id="SM00903"/>
    </source>
</evidence>
<evidence type="ECO:0000256" key="2">
    <source>
        <dbReference type="ARBA" id="ARBA00023002"/>
    </source>
</evidence>
<evidence type="ECO:0000313" key="5">
    <source>
        <dbReference type="Proteomes" id="UP001223743"/>
    </source>
</evidence>
<dbReference type="SUPFAM" id="SSF50475">
    <property type="entry name" value="FMN-binding split barrel"/>
    <property type="match status" value="1"/>
</dbReference>
<evidence type="ECO:0000256" key="1">
    <source>
        <dbReference type="ARBA" id="ARBA00008898"/>
    </source>
</evidence>
<dbReference type="PANTHER" id="PTHR30466:SF11">
    <property type="entry name" value="FLAVIN-DEPENDENT MONOOXYGENASE, REDUCTASE SUBUNIT HSAB"/>
    <property type="match status" value="1"/>
</dbReference>
<dbReference type="InterPro" id="IPR002563">
    <property type="entry name" value="Flavin_Rdtase-like_dom"/>
</dbReference>
<name>A0ABU0M4F5_9HYPH</name>
<dbReference type="InterPro" id="IPR012349">
    <property type="entry name" value="Split_barrel_FMN-bd"/>
</dbReference>
<evidence type="ECO:0000313" key="4">
    <source>
        <dbReference type="EMBL" id="MDQ0515822.1"/>
    </source>
</evidence>
<organism evidence="4 5">
    <name type="scientific">Kaistia geumhonensis</name>
    <dbReference type="NCBI Taxonomy" id="410839"/>
    <lineage>
        <taxon>Bacteria</taxon>
        <taxon>Pseudomonadati</taxon>
        <taxon>Pseudomonadota</taxon>
        <taxon>Alphaproteobacteria</taxon>
        <taxon>Hyphomicrobiales</taxon>
        <taxon>Kaistiaceae</taxon>
        <taxon>Kaistia</taxon>
    </lineage>
</organism>
<accession>A0ABU0M4F5</accession>
<keyword evidence="2" id="KW-0560">Oxidoreductase</keyword>
<comment type="caution">
    <text evidence="4">The sequence shown here is derived from an EMBL/GenBank/DDBJ whole genome shotgun (WGS) entry which is preliminary data.</text>
</comment>
<reference evidence="4 5" key="1">
    <citation type="submission" date="2023-07" db="EMBL/GenBank/DDBJ databases">
        <title>Genomic Encyclopedia of Type Strains, Phase IV (KMG-IV): sequencing the most valuable type-strain genomes for metagenomic binning, comparative biology and taxonomic classification.</title>
        <authorList>
            <person name="Goeker M."/>
        </authorList>
    </citation>
    <scope>NUCLEOTIDE SEQUENCE [LARGE SCALE GENOMIC DNA]</scope>
    <source>
        <strain evidence="4 5">B1-1</strain>
    </source>
</reference>
<keyword evidence="5" id="KW-1185">Reference proteome</keyword>
<dbReference type="RefSeq" id="WP_266280426.1">
    <property type="nucleotide sequence ID" value="NZ_JAPKNF010000001.1"/>
</dbReference>
<dbReference type="PANTHER" id="PTHR30466">
    <property type="entry name" value="FLAVIN REDUCTASE"/>
    <property type="match status" value="1"/>
</dbReference>
<proteinExistence type="inferred from homology"/>
<dbReference type="EMBL" id="JAUSWJ010000001">
    <property type="protein sequence ID" value="MDQ0515822.1"/>
    <property type="molecule type" value="Genomic_DNA"/>
</dbReference>
<dbReference type="Pfam" id="PF01613">
    <property type="entry name" value="Flavin_Reduct"/>
    <property type="match status" value="1"/>
</dbReference>
<feature type="domain" description="Flavin reductase like" evidence="3">
    <location>
        <begin position="23"/>
        <end position="170"/>
    </location>
</feature>
<dbReference type="Proteomes" id="UP001223743">
    <property type="component" value="Unassembled WGS sequence"/>
</dbReference>
<dbReference type="Gene3D" id="2.30.110.10">
    <property type="entry name" value="Electron Transport, Fmn-binding Protein, Chain A"/>
    <property type="match status" value="1"/>
</dbReference>
<comment type="similarity">
    <text evidence="1">Belongs to the non-flavoprotein flavin reductase family.</text>
</comment>
<dbReference type="InterPro" id="IPR050268">
    <property type="entry name" value="NADH-dep_flavin_reductase"/>
</dbReference>
<protein>
    <submittedName>
        <fullName evidence="4">Flavin reductase (DIM6/NTAB) family NADH-FMN oxidoreductase RutF</fullName>
    </submittedName>
</protein>
<sequence length="176" mass="18405">MPAAAEIEPTPAAIDAAVFKHAMRHLAGAVSVITTGTGADRTGFTASSVSSFSAESPSILVSLNRTSSSWPILAQNGRFCVNVLAEDQQAVAEAFSGRGGIRGADRYLGADWHRFASGSLGLVGALASIDCDLEEAIERHSHAILIGAVRDVILTAGAQPLLYWHGGYRRISNETG</sequence>
<dbReference type="SMART" id="SM00903">
    <property type="entry name" value="Flavin_Reduct"/>
    <property type="match status" value="1"/>
</dbReference>
<gene>
    <name evidence="4" type="ORF">QO015_001435</name>
</gene>